<evidence type="ECO:0000256" key="1">
    <source>
        <dbReference type="SAM" id="MobiDB-lite"/>
    </source>
</evidence>
<dbReference type="Proteomes" id="UP000177625">
    <property type="component" value="Unassembled WGS sequence"/>
</dbReference>
<proteinExistence type="predicted"/>
<evidence type="ECO:0000313" key="2">
    <source>
        <dbReference type="EMBL" id="CZT42934.1"/>
    </source>
</evidence>
<name>A0A1E1M1E6_RHYSE</name>
<organism evidence="2 3">
    <name type="scientific">Rhynchosporium secalis</name>
    <name type="common">Barley scald fungus</name>
    <dbReference type="NCBI Taxonomy" id="38038"/>
    <lineage>
        <taxon>Eukaryota</taxon>
        <taxon>Fungi</taxon>
        <taxon>Dikarya</taxon>
        <taxon>Ascomycota</taxon>
        <taxon>Pezizomycotina</taxon>
        <taxon>Leotiomycetes</taxon>
        <taxon>Helotiales</taxon>
        <taxon>Ploettnerulaceae</taxon>
        <taxon>Rhynchosporium</taxon>
    </lineage>
</organism>
<dbReference type="AlphaFoldDB" id="A0A1E1M1E6"/>
<accession>A0A1E1M1E6</accession>
<evidence type="ECO:0000313" key="3">
    <source>
        <dbReference type="Proteomes" id="UP000177625"/>
    </source>
</evidence>
<feature type="region of interest" description="Disordered" evidence="1">
    <location>
        <begin position="63"/>
        <end position="82"/>
    </location>
</feature>
<dbReference type="EMBL" id="FJVC01000112">
    <property type="protein sequence ID" value="CZT42934.1"/>
    <property type="molecule type" value="Genomic_DNA"/>
</dbReference>
<protein>
    <submittedName>
        <fullName evidence="2">Uncharacterized protein</fullName>
    </submittedName>
</protein>
<gene>
    <name evidence="2" type="ORF">RSE6_02900</name>
</gene>
<sequence length="129" mass="14751">MPNLKKQDDIWEAIARLAALKEKEPTTFSDNTLATFRETIATATTHLYKAYLTTVEHSTLQEKIKEDSKRKRTSRYSIQKGGGATSVADLREKIRIRDKLESREALRKAERKLNIAINKAKNTLHLRGV</sequence>
<keyword evidence="3" id="KW-1185">Reference proteome</keyword>
<reference evidence="3" key="1">
    <citation type="submission" date="2016-03" db="EMBL/GenBank/DDBJ databases">
        <authorList>
            <person name="Guldener U."/>
        </authorList>
    </citation>
    <scope>NUCLEOTIDE SEQUENCE [LARGE SCALE GENOMIC DNA]</scope>
</reference>